<gene>
    <name evidence="2" type="ORF">GM50_4770</name>
</gene>
<evidence type="ECO:0000256" key="1">
    <source>
        <dbReference type="SAM" id="Phobius"/>
    </source>
</evidence>
<proteinExistence type="predicted"/>
<dbReference type="AlphaFoldDB" id="A0A094QYI9"/>
<feature type="transmembrane region" description="Helical" evidence="1">
    <location>
        <begin position="21"/>
        <end position="41"/>
    </location>
</feature>
<keyword evidence="1" id="KW-0472">Membrane</keyword>
<evidence type="ECO:0008006" key="3">
    <source>
        <dbReference type="Google" id="ProtNLM"/>
    </source>
</evidence>
<evidence type="ECO:0000313" key="2">
    <source>
        <dbReference type="EMBL" id="KGA19621.1"/>
    </source>
</evidence>
<reference evidence="2" key="1">
    <citation type="submission" date="2014-05" db="EMBL/GenBank/DDBJ databases">
        <title>Key roles for freshwater Actinobacteria revealed by deep metagenomic sequencing.</title>
        <authorList>
            <person name="Ghai R."/>
            <person name="Mizuno C.M."/>
            <person name="Picazo A."/>
            <person name="Camacho A."/>
            <person name="Rodriguez-Valera F."/>
        </authorList>
    </citation>
    <scope>NUCLEOTIDE SEQUENCE</scope>
</reference>
<name>A0A094QYI9_9ZZZZ</name>
<protein>
    <recommendedName>
        <fullName evidence="3">Integral membrane protein</fullName>
    </recommendedName>
</protein>
<dbReference type="EMBL" id="JNSK01000010">
    <property type="protein sequence ID" value="KGA19621.1"/>
    <property type="molecule type" value="Genomic_DNA"/>
</dbReference>
<keyword evidence="1" id="KW-1133">Transmembrane helix</keyword>
<feature type="transmembrane region" description="Helical" evidence="1">
    <location>
        <begin position="56"/>
        <end position="78"/>
    </location>
</feature>
<accession>A0A094QYI9</accession>
<keyword evidence="1" id="KW-0812">Transmembrane</keyword>
<sequence length="138" mass="14750">MNLGAESKKHLSNATRRNIATALLNFEGAVVLALGVFVLYLDLTRDDVSVAGSVEILPLLGVLLFALFGGLGLLACAYSFKNQRHFGRAPAVLANLIALGVAKYQFEGGLWFVALPLVILAVSTIYFAVTIVPESDEK</sequence>
<organism evidence="2">
    <name type="scientific">freshwater metagenome</name>
    <dbReference type="NCBI Taxonomy" id="449393"/>
    <lineage>
        <taxon>unclassified sequences</taxon>
        <taxon>metagenomes</taxon>
        <taxon>ecological metagenomes</taxon>
    </lineage>
</organism>
<comment type="caution">
    <text evidence="2">The sequence shown here is derived from an EMBL/GenBank/DDBJ whole genome shotgun (WGS) entry which is preliminary data.</text>
</comment>
<feature type="transmembrane region" description="Helical" evidence="1">
    <location>
        <begin position="110"/>
        <end position="132"/>
    </location>
</feature>